<accession>A0ABY8H512</accession>
<organism evidence="1 2">
    <name type="scientific">Citricoccus muralis</name>
    <dbReference type="NCBI Taxonomy" id="169134"/>
    <lineage>
        <taxon>Bacteria</taxon>
        <taxon>Bacillati</taxon>
        <taxon>Actinomycetota</taxon>
        <taxon>Actinomycetes</taxon>
        <taxon>Micrococcales</taxon>
        <taxon>Micrococcaceae</taxon>
        <taxon>Citricoccus</taxon>
    </lineage>
</organism>
<protein>
    <submittedName>
        <fullName evidence="1">Uncharacterized protein</fullName>
    </submittedName>
</protein>
<sequence length="208" mass="23209">MSTQRREPREMLKRIIVIALAYFGGTRGRGDRSGGHSAHRRPVLHRFGHVQWYYDGHADRRIQLKPAVGRLVRLHRRRTVRRDPDVDECGSAAADRDGGTAERLPADLRRRHRAGVLPELRAFHRAGEQRVPGAGLVGNSTPEAEELGEFVGSEVYVELEETTGMEIPVEVQEQLGQQLAEQELPDWAEQSWQPCARLTGRAAGGAAV</sequence>
<proteinExistence type="predicted"/>
<dbReference type="RefSeq" id="WP_278156723.1">
    <property type="nucleotide sequence ID" value="NZ_CP121252.1"/>
</dbReference>
<evidence type="ECO:0000313" key="1">
    <source>
        <dbReference type="EMBL" id="WFP15737.1"/>
    </source>
</evidence>
<dbReference type="EMBL" id="CP121252">
    <property type="protein sequence ID" value="WFP15737.1"/>
    <property type="molecule type" value="Genomic_DNA"/>
</dbReference>
<reference evidence="1 2" key="1">
    <citation type="submission" date="2023-04" db="EMBL/GenBank/DDBJ databases">
        <title>Funneling lignin-derived compounds into biodiesel using alkali-halophilic Citricoccus sp. P2.</title>
        <authorList>
            <person name="Luo C.-B."/>
        </authorList>
    </citation>
    <scope>NUCLEOTIDE SEQUENCE [LARGE SCALE GENOMIC DNA]</scope>
    <source>
        <strain evidence="1 2">P2</strain>
    </source>
</reference>
<evidence type="ECO:0000313" key="2">
    <source>
        <dbReference type="Proteomes" id="UP001219037"/>
    </source>
</evidence>
<gene>
    <name evidence="1" type="ORF">P8192_10050</name>
</gene>
<keyword evidence="2" id="KW-1185">Reference proteome</keyword>
<dbReference type="Proteomes" id="UP001219037">
    <property type="component" value="Chromosome"/>
</dbReference>
<name>A0ABY8H512_9MICC</name>